<gene>
    <name evidence="1" type="ORF">SAM23877_p094</name>
</gene>
<evidence type="ECO:0000313" key="2">
    <source>
        <dbReference type="Proteomes" id="UP000061018"/>
    </source>
</evidence>
<dbReference type="AlphaFoldDB" id="A0A0K2B6F0"/>
<accession>A0A0K2B6F0</accession>
<geneLocation type="plasmid" evidence="1 2">
    <name>pSAM1</name>
</geneLocation>
<dbReference type="KEGG" id="samb:SAM23877_p094"/>
<reference evidence="2" key="1">
    <citation type="journal article" date="2015" name="J. Biotechnol.">
        <title>Complete genome sequence of Streptomyces ambofaciens ATCC 23877, the spiramycin producer.</title>
        <authorList>
            <person name="Thibessard A."/>
            <person name="Haas D."/>
            <person name="Gerbaud C."/>
            <person name="Aigle B."/>
            <person name="Lautru S."/>
            <person name="Pernodet J.L."/>
            <person name="Leblond P."/>
        </authorList>
    </citation>
    <scope>NUCLEOTIDE SEQUENCE [LARGE SCALE GENOMIC DNA]</scope>
    <source>
        <strain evidence="2">ATCC 23877 / 3486 / DSM 40053 / JCM 4204 / NBRC 12836 / NRRL B-2516</strain>
        <plasmid evidence="2">pSAM1</plasmid>
    </source>
</reference>
<evidence type="ECO:0000313" key="1">
    <source>
        <dbReference type="EMBL" id="AKZ60803.1"/>
    </source>
</evidence>
<sequence>MPIRATGGAVPQQQRMSRLTLDLDRQQHRKLKAWSQQAAENVGLVDVPMAVVLRWLVATLTMEPDDDEYSLLAREIQRAVLEHLRDPEALAQNRS</sequence>
<name>A0A0K2B6F0_STRA7</name>
<protein>
    <submittedName>
        <fullName evidence="1">Uncharacterized protein</fullName>
    </submittedName>
</protein>
<organism evidence="1 2">
    <name type="scientific">Streptomyces ambofaciens (strain ATCC 23877 / 3486 / DSM 40053 / JCM 4204 / NBRC 12836 / NRRL B-2516)</name>
    <dbReference type="NCBI Taxonomy" id="278992"/>
    <lineage>
        <taxon>Bacteria</taxon>
        <taxon>Bacillati</taxon>
        <taxon>Actinomycetota</taxon>
        <taxon>Actinomycetes</taxon>
        <taxon>Kitasatosporales</taxon>
        <taxon>Streptomycetaceae</taxon>
        <taxon>Streptomyces</taxon>
    </lineage>
</organism>
<dbReference type="EMBL" id="CP012383">
    <property type="protein sequence ID" value="AKZ60803.1"/>
    <property type="molecule type" value="Genomic_DNA"/>
</dbReference>
<proteinExistence type="predicted"/>
<dbReference type="Proteomes" id="UP000061018">
    <property type="component" value="Plasmid pSAM1"/>
</dbReference>
<keyword evidence="1" id="KW-0614">Plasmid</keyword>